<dbReference type="InterPro" id="IPR051686">
    <property type="entry name" value="Lipoprotein_DolP"/>
</dbReference>
<keyword evidence="1 3" id="KW-0732">Signal</keyword>
<evidence type="ECO:0000313" key="5">
    <source>
        <dbReference type="EMBL" id="RIY42253.1"/>
    </source>
</evidence>
<dbReference type="AlphaFoldDB" id="A0A3A1YVH1"/>
<dbReference type="Pfam" id="PF04972">
    <property type="entry name" value="BON"/>
    <property type="match status" value="2"/>
</dbReference>
<dbReference type="Gene3D" id="3.30.1340.30">
    <property type="match status" value="2"/>
</dbReference>
<reference evidence="5 6" key="1">
    <citation type="submission" date="2017-08" db="EMBL/GenBank/DDBJ databases">
        <title>Pusillimonas indicus sp. nov., a member of the family Alcaligenaceae isolated from surface seawater.</title>
        <authorList>
            <person name="Li J."/>
        </authorList>
    </citation>
    <scope>NUCLEOTIDE SEQUENCE [LARGE SCALE GENOMIC DNA]</scope>
    <source>
        <strain evidence="5 6">L52-1-41</strain>
    </source>
</reference>
<dbReference type="EMBL" id="NQYH01000001">
    <property type="protein sequence ID" value="RIY42253.1"/>
    <property type="molecule type" value="Genomic_DNA"/>
</dbReference>
<gene>
    <name evidence="5" type="ORF">CJP73_02100</name>
</gene>
<dbReference type="PROSITE" id="PS50914">
    <property type="entry name" value="BON"/>
    <property type="match status" value="2"/>
</dbReference>
<feature type="domain" description="BON" evidence="4">
    <location>
        <begin position="53"/>
        <end position="122"/>
    </location>
</feature>
<evidence type="ECO:0000256" key="3">
    <source>
        <dbReference type="SAM" id="SignalP"/>
    </source>
</evidence>
<feature type="compositionally biased region" description="Low complexity" evidence="2">
    <location>
        <begin position="205"/>
        <end position="229"/>
    </location>
</feature>
<feature type="compositionally biased region" description="Polar residues" evidence="2">
    <location>
        <begin position="230"/>
        <end position="239"/>
    </location>
</feature>
<comment type="caution">
    <text evidence="5">The sequence shown here is derived from an EMBL/GenBank/DDBJ whole genome shotgun (WGS) entry which is preliminary data.</text>
</comment>
<dbReference type="SMART" id="SM00749">
    <property type="entry name" value="BON"/>
    <property type="match status" value="2"/>
</dbReference>
<evidence type="ECO:0000256" key="2">
    <source>
        <dbReference type="SAM" id="MobiDB-lite"/>
    </source>
</evidence>
<organism evidence="5 6">
    <name type="scientific">Neopusillimonas maritima</name>
    <dbReference type="NCBI Taxonomy" id="2026239"/>
    <lineage>
        <taxon>Bacteria</taxon>
        <taxon>Pseudomonadati</taxon>
        <taxon>Pseudomonadota</taxon>
        <taxon>Betaproteobacteria</taxon>
        <taxon>Burkholderiales</taxon>
        <taxon>Alcaligenaceae</taxon>
        <taxon>Neopusillimonas</taxon>
    </lineage>
</organism>
<feature type="region of interest" description="Disordered" evidence="2">
    <location>
        <begin position="205"/>
        <end position="239"/>
    </location>
</feature>
<feature type="chain" id="PRO_5017194023" evidence="3">
    <location>
        <begin position="26"/>
        <end position="239"/>
    </location>
</feature>
<dbReference type="PANTHER" id="PTHR34606">
    <property type="entry name" value="BON DOMAIN-CONTAINING PROTEIN"/>
    <property type="match status" value="1"/>
</dbReference>
<dbReference type="PANTHER" id="PTHR34606:SF4">
    <property type="entry name" value="OUTER MEMBRANE LIPOPROTEIN DOLP"/>
    <property type="match status" value="1"/>
</dbReference>
<sequence>MTATFTSSRALLLAFLLGVATLMSACAPLVVGGAAATTALLATDRRTAGEQVEDQAIEMKFSIEVGRAFNNRPDVRLTSVSYAGKVLIYGDVPNEADKARAETIARGIENVKEVINRVRIGSVTPLSVRTNDTWITTKVKASLIEAKEVPAATIVVTTERGVVYLMGKVTDTEGRMAAKVAANVQGVNEVVKLFTIVSRESLVQQQGSQAAPSGGQTTSSQPAASSPSSNPEVQTMPVQ</sequence>
<dbReference type="RefSeq" id="WP_119515355.1">
    <property type="nucleotide sequence ID" value="NZ_NQYH01000001.1"/>
</dbReference>
<feature type="domain" description="BON" evidence="4">
    <location>
        <begin position="131"/>
        <end position="198"/>
    </location>
</feature>
<proteinExistence type="predicted"/>
<dbReference type="InterPro" id="IPR014004">
    <property type="entry name" value="Transpt-assoc_nodulatn_dom_bac"/>
</dbReference>
<evidence type="ECO:0000259" key="4">
    <source>
        <dbReference type="PROSITE" id="PS50914"/>
    </source>
</evidence>
<evidence type="ECO:0000256" key="1">
    <source>
        <dbReference type="ARBA" id="ARBA00022729"/>
    </source>
</evidence>
<dbReference type="Proteomes" id="UP000266206">
    <property type="component" value="Unassembled WGS sequence"/>
</dbReference>
<name>A0A3A1YVH1_9BURK</name>
<accession>A0A3A1YVH1</accession>
<dbReference type="InterPro" id="IPR007055">
    <property type="entry name" value="BON_dom"/>
</dbReference>
<evidence type="ECO:0000313" key="6">
    <source>
        <dbReference type="Proteomes" id="UP000266206"/>
    </source>
</evidence>
<dbReference type="OrthoDB" id="5294487at2"/>
<feature type="signal peptide" evidence="3">
    <location>
        <begin position="1"/>
        <end position="25"/>
    </location>
</feature>
<protein>
    <submittedName>
        <fullName evidence="5">Phospholipid-binding protein</fullName>
    </submittedName>
</protein>